<evidence type="ECO:0000313" key="1">
    <source>
        <dbReference type="EMBL" id="MBB6485932.1"/>
    </source>
</evidence>
<proteinExistence type="predicted"/>
<comment type="caution">
    <text evidence="1">The sequence shown here is derived from an EMBL/GenBank/DDBJ whole genome shotgun (WGS) entry which is preliminary data.</text>
</comment>
<dbReference type="Proteomes" id="UP000565576">
    <property type="component" value="Unassembled WGS sequence"/>
</dbReference>
<sequence>MTSCLHQDRFFTLSTGGFALKCPDRPAIAI</sequence>
<evidence type="ECO:0000313" key="2">
    <source>
        <dbReference type="Proteomes" id="UP000565576"/>
    </source>
</evidence>
<protein>
    <submittedName>
        <fullName evidence="1">Uncharacterized protein</fullName>
    </submittedName>
</protein>
<reference evidence="1 2" key="1">
    <citation type="submission" date="2020-08" db="EMBL/GenBank/DDBJ databases">
        <title>Genomic Encyclopedia of Type Strains, Phase IV (KMG-V): Genome sequencing to study the core and pangenomes of soil and plant-associated prokaryotes.</title>
        <authorList>
            <person name="Whitman W."/>
        </authorList>
    </citation>
    <scope>NUCLEOTIDE SEQUENCE [LARGE SCALE GENOMIC DNA]</scope>
    <source>
        <strain evidence="1 2">SEMIA 4060</strain>
    </source>
</reference>
<dbReference type="EMBL" id="JACHBG010000006">
    <property type="protein sequence ID" value="MBB6485932.1"/>
    <property type="molecule type" value="Genomic_DNA"/>
</dbReference>
<gene>
    <name evidence="1" type="ORF">GGD46_003226</name>
</gene>
<dbReference type="AlphaFoldDB" id="A0A7X0MCK6"/>
<organism evidence="1 2">
    <name type="scientific">Rhizobium lusitanum</name>
    <dbReference type="NCBI Taxonomy" id="293958"/>
    <lineage>
        <taxon>Bacteria</taxon>
        <taxon>Pseudomonadati</taxon>
        <taxon>Pseudomonadota</taxon>
        <taxon>Alphaproteobacteria</taxon>
        <taxon>Hyphomicrobiales</taxon>
        <taxon>Rhizobiaceae</taxon>
        <taxon>Rhizobium/Agrobacterium group</taxon>
        <taxon>Rhizobium</taxon>
    </lineage>
</organism>
<accession>A0A7X0MCK6</accession>
<name>A0A7X0MCK6_9HYPH</name>